<keyword evidence="5 6" id="KW-0472">Membrane</keyword>
<feature type="transmembrane region" description="Helical" evidence="6">
    <location>
        <begin position="287"/>
        <end position="305"/>
    </location>
</feature>
<dbReference type="InterPro" id="IPR005052">
    <property type="entry name" value="Lectin_leg"/>
</dbReference>
<dbReference type="SUPFAM" id="SSF49899">
    <property type="entry name" value="Concanavalin A-like lectins/glucanases"/>
    <property type="match status" value="1"/>
</dbReference>
<comment type="caution">
    <text evidence="9">The sequence shown here is derived from an EMBL/GenBank/DDBJ whole genome shotgun (WGS) entry which is preliminary data.</text>
</comment>
<evidence type="ECO:0000313" key="10">
    <source>
        <dbReference type="Proteomes" id="UP000193920"/>
    </source>
</evidence>
<dbReference type="STRING" id="1754190.A0A1Y2BY39"/>
<organism evidence="9 10">
    <name type="scientific">Neocallimastix californiae</name>
    <dbReference type="NCBI Taxonomy" id="1754190"/>
    <lineage>
        <taxon>Eukaryota</taxon>
        <taxon>Fungi</taxon>
        <taxon>Fungi incertae sedis</taxon>
        <taxon>Chytridiomycota</taxon>
        <taxon>Chytridiomycota incertae sedis</taxon>
        <taxon>Neocallimastigomycetes</taxon>
        <taxon>Neocallimastigales</taxon>
        <taxon>Neocallimastigaceae</taxon>
        <taxon>Neocallimastix</taxon>
    </lineage>
</organism>
<dbReference type="GO" id="GO:0030134">
    <property type="term" value="C:COPII-coated ER to Golgi transport vesicle"/>
    <property type="evidence" value="ECO:0007669"/>
    <property type="project" value="TreeGrafter"/>
</dbReference>
<evidence type="ECO:0000256" key="5">
    <source>
        <dbReference type="ARBA" id="ARBA00023136"/>
    </source>
</evidence>
<protein>
    <submittedName>
        <fullName evidence="9">Concanavalin A-like lectin/glucanase</fullName>
    </submittedName>
</protein>
<feature type="signal peptide" evidence="7">
    <location>
        <begin position="1"/>
        <end position="22"/>
    </location>
</feature>
<evidence type="ECO:0000259" key="8">
    <source>
        <dbReference type="PROSITE" id="PS51328"/>
    </source>
</evidence>
<evidence type="ECO:0000256" key="2">
    <source>
        <dbReference type="ARBA" id="ARBA00022692"/>
    </source>
</evidence>
<proteinExistence type="predicted"/>
<accession>A0A1Y2BY39</accession>
<dbReference type="PROSITE" id="PS51328">
    <property type="entry name" value="L_LECTIN_LIKE"/>
    <property type="match status" value="1"/>
</dbReference>
<evidence type="ECO:0000256" key="6">
    <source>
        <dbReference type="SAM" id="Phobius"/>
    </source>
</evidence>
<feature type="domain" description="L-type lectin-like" evidence="8">
    <location>
        <begin position="30"/>
        <end position="256"/>
    </location>
</feature>
<dbReference type="InterPro" id="IPR051136">
    <property type="entry name" value="Intracellular_Lectin-GPT"/>
</dbReference>
<keyword evidence="2 6" id="KW-0812">Transmembrane</keyword>
<evidence type="ECO:0000256" key="1">
    <source>
        <dbReference type="ARBA" id="ARBA00004479"/>
    </source>
</evidence>
<dbReference type="PANTHER" id="PTHR12223">
    <property type="entry name" value="VESICULAR MANNOSE-BINDING LECTIN"/>
    <property type="match status" value="1"/>
</dbReference>
<sequence length="323" mass="36726">MFSRTFSIFYLALTLLISKNVAVPDESIMYYDIKNLSLKPPYINQGLRNVDWSFGNATIMEVNSYIRLTPSLQSKQGWLWSKVPLISSNWEIEFEYKIHSKNNNNNNNGDGFAFFYTSERAIEGDAFGNIQNFKGLGIFFDTYANRDHDYAFPRISAMIGDGEMTYNTETDGEETISDACSMRIRDQHYPTKVKVVYIKNNYLEVSLTNDEYKDFTSCIVIKNAELPKSGYIGFSASTGKYTVDNHDIISVTTKGILDKYVGKTGQRKILRSDQSIYNESGSSIKSSIFVIGLLLCICGVVIYVLRGNKDLYGNSHKRYGHYN</sequence>
<keyword evidence="10" id="KW-1185">Reference proteome</keyword>
<evidence type="ECO:0000256" key="3">
    <source>
        <dbReference type="ARBA" id="ARBA00022729"/>
    </source>
</evidence>
<keyword evidence="4 6" id="KW-1133">Transmembrane helix</keyword>
<dbReference type="Proteomes" id="UP000193920">
    <property type="component" value="Unassembled WGS sequence"/>
</dbReference>
<dbReference type="GO" id="GO:0006888">
    <property type="term" value="P:endoplasmic reticulum to Golgi vesicle-mediated transport"/>
    <property type="evidence" value="ECO:0007669"/>
    <property type="project" value="TreeGrafter"/>
</dbReference>
<gene>
    <name evidence="9" type="ORF">LY90DRAFT_672371</name>
</gene>
<dbReference type="GO" id="GO:0000139">
    <property type="term" value="C:Golgi membrane"/>
    <property type="evidence" value="ECO:0007669"/>
    <property type="project" value="TreeGrafter"/>
</dbReference>
<dbReference type="PANTHER" id="PTHR12223:SF45">
    <property type="entry name" value="RE50040P"/>
    <property type="match status" value="1"/>
</dbReference>
<name>A0A1Y2BY39_9FUNG</name>
<dbReference type="EMBL" id="MCOG01000131">
    <property type="protein sequence ID" value="ORY39689.1"/>
    <property type="molecule type" value="Genomic_DNA"/>
</dbReference>
<dbReference type="Gene3D" id="2.60.120.200">
    <property type="match status" value="1"/>
</dbReference>
<dbReference type="InterPro" id="IPR013320">
    <property type="entry name" value="ConA-like_dom_sf"/>
</dbReference>
<evidence type="ECO:0000313" key="9">
    <source>
        <dbReference type="EMBL" id="ORY39689.1"/>
    </source>
</evidence>
<feature type="chain" id="PRO_5012892291" evidence="7">
    <location>
        <begin position="23"/>
        <end position="323"/>
    </location>
</feature>
<keyword evidence="3 7" id="KW-0732">Signal</keyword>
<dbReference type="GO" id="GO:0005537">
    <property type="term" value="F:D-mannose binding"/>
    <property type="evidence" value="ECO:0007669"/>
    <property type="project" value="TreeGrafter"/>
</dbReference>
<dbReference type="GO" id="GO:0005789">
    <property type="term" value="C:endoplasmic reticulum membrane"/>
    <property type="evidence" value="ECO:0007669"/>
    <property type="project" value="TreeGrafter"/>
</dbReference>
<dbReference type="OrthoDB" id="270293at2759"/>
<evidence type="ECO:0000256" key="4">
    <source>
        <dbReference type="ARBA" id="ARBA00022989"/>
    </source>
</evidence>
<reference evidence="9 10" key="1">
    <citation type="submission" date="2016-08" db="EMBL/GenBank/DDBJ databases">
        <title>A Parts List for Fungal Cellulosomes Revealed by Comparative Genomics.</title>
        <authorList>
            <consortium name="DOE Joint Genome Institute"/>
            <person name="Haitjema C.H."/>
            <person name="Gilmore S.P."/>
            <person name="Henske J.K."/>
            <person name="Solomon K.V."/>
            <person name="De Groot R."/>
            <person name="Kuo A."/>
            <person name="Mondo S.J."/>
            <person name="Salamov A.A."/>
            <person name="Labutti K."/>
            <person name="Zhao Z."/>
            <person name="Chiniquy J."/>
            <person name="Barry K."/>
            <person name="Brewer H.M."/>
            <person name="Purvine S.O."/>
            <person name="Wright A.T."/>
            <person name="Boxma B."/>
            <person name="Van Alen T."/>
            <person name="Hackstein J.H."/>
            <person name="Baker S.E."/>
            <person name="Grigoriev I.V."/>
            <person name="O'Malley M.A."/>
        </authorList>
    </citation>
    <scope>NUCLEOTIDE SEQUENCE [LARGE SCALE GENOMIC DNA]</scope>
    <source>
        <strain evidence="9 10">G1</strain>
    </source>
</reference>
<keyword evidence="9" id="KW-0430">Lectin</keyword>
<dbReference type="AlphaFoldDB" id="A0A1Y2BY39"/>
<comment type="subcellular location">
    <subcellularLocation>
        <location evidence="1">Membrane</location>
        <topology evidence="1">Single-pass type I membrane protein</topology>
    </subcellularLocation>
</comment>
<evidence type="ECO:0000256" key="7">
    <source>
        <dbReference type="SAM" id="SignalP"/>
    </source>
</evidence>
<dbReference type="GO" id="GO:0005793">
    <property type="term" value="C:endoplasmic reticulum-Golgi intermediate compartment"/>
    <property type="evidence" value="ECO:0007669"/>
    <property type="project" value="TreeGrafter"/>
</dbReference>
<dbReference type="Pfam" id="PF03388">
    <property type="entry name" value="Lectin_leg-like"/>
    <property type="match status" value="1"/>
</dbReference>